<feature type="region of interest" description="Disordered" evidence="1">
    <location>
        <begin position="74"/>
        <end position="124"/>
    </location>
</feature>
<keyword evidence="3" id="KW-1185">Reference proteome</keyword>
<evidence type="ECO:0000313" key="2">
    <source>
        <dbReference type="EMBL" id="KAH3665462.1"/>
    </source>
</evidence>
<feature type="compositionally biased region" description="Basic and acidic residues" evidence="1">
    <location>
        <begin position="80"/>
        <end position="89"/>
    </location>
</feature>
<dbReference type="RefSeq" id="XP_046060666.1">
    <property type="nucleotide sequence ID" value="XM_046204642.1"/>
</dbReference>
<dbReference type="AlphaFoldDB" id="A0A9P8P5A7"/>
<dbReference type="Proteomes" id="UP000769157">
    <property type="component" value="Unassembled WGS sequence"/>
</dbReference>
<evidence type="ECO:0000256" key="1">
    <source>
        <dbReference type="SAM" id="MobiDB-lite"/>
    </source>
</evidence>
<sequence length="124" mass="14210">MSLSARVKNMKFMRMADEKGPVDEEAVGREKLVDLSEWKSPMADLVRERAKARRARIKTVGYTQIYQMIEPKQITRLRAPPKEEPKPEETETPATGIAALRAGSRFAKRKDDDDIELPVKKRKT</sequence>
<proteinExistence type="predicted"/>
<comment type="caution">
    <text evidence="2">The sequence shown here is derived from an EMBL/GenBank/DDBJ whole genome shotgun (WGS) entry which is preliminary data.</text>
</comment>
<reference evidence="2" key="2">
    <citation type="submission" date="2021-01" db="EMBL/GenBank/DDBJ databases">
        <authorList>
            <person name="Schikora-Tamarit M.A."/>
        </authorList>
    </citation>
    <scope>NUCLEOTIDE SEQUENCE</scope>
    <source>
        <strain evidence="2">CBS6075</strain>
    </source>
</reference>
<name>A0A9P8P5A7_9ASCO</name>
<dbReference type="EMBL" id="JAEUBE010000295">
    <property type="protein sequence ID" value="KAH3665462.1"/>
    <property type="molecule type" value="Genomic_DNA"/>
</dbReference>
<organism evidence="2 3">
    <name type="scientific">Ogataea philodendri</name>
    <dbReference type="NCBI Taxonomy" id="1378263"/>
    <lineage>
        <taxon>Eukaryota</taxon>
        <taxon>Fungi</taxon>
        <taxon>Dikarya</taxon>
        <taxon>Ascomycota</taxon>
        <taxon>Saccharomycotina</taxon>
        <taxon>Pichiomycetes</taxon>
        <taxon>Pichiales</taxon>
        <taxon>Pichiaceae</taxon>
        <taxon>Ogataea</taxon>
    </lineage>
</organism>
<dbReference type="OrthoDB" id="3991819at2759"/>
<reference evidence="2" key="1">
    <citation type="journal article" date="2021" name="Open Biol.">
        <title>Shared evolutionary footprints suggest mitochondrial oxidative damage underlies multiple complex I losses in fungi.</title>
        <authorList>
            <person name="Schikora-Tamarit M.A."/>
            <person name="Marcet-Houben M."/>
            <person name="Nosek J."/>
            <person name="Gabaldon T."/>
        </authorList>
    </citation>
    <scope>NUCLEOTIDE SEQUENCE</scope>
    <source>
        <strain evidence="2">CBS6075</strain>
    </source>
</reference>
<dbReference type="GeneID" id="70235611"/>
<protein>
    <submittedName>
        <fullName evidence="2">Uncharacterized protein</fullName>
    </submittedName>
</protein>
<evidence type="ECO:0000313" key="3">
    <source>
        <dbReference type="Proteomes" id="UP000769157"/>
    </source>
</evidence>
<gene>
    <name evidence="2" type="ORF">OGAPHI_003646</name>
</gene>
<accession>A0A9P8P5A7</accession>